<evidence type="ECO:0000256" key="1">
    <source>
        <dbReference type="ARBA" id="ARBA00005187"/>
    </source>
</evidence>
<comment type="caution">
    <text evidence="12">The sequence shown here is derived from an EMBL/GenBank/DDBJ whole genome shotgun (WGS) entry which is preliminary data.</text>
</comment>
<dbReference type="GO" id="GO:0004066">
    <property type="term" value="F:asparagine synthase (glutamine-hydrolyzing) activity"/>
    <property type="evidence" value="ECO:0007669"/>
    <property type="project" value="UniProtKB-EC"/>
</dbReference>
<feature type="domain" description="Glutamine amidotransferase type-2" evidence="11">
    <location>
        <begin position="2"/>
        <end position="210"/>
    </location>
</feature>
<evidence type="ECO:0000256" key="9">
    <source>
        <dbReference type="PIRSR" id="PIRSR001589-2"/>
    </source>
</evidence>
<dbReference type="InterPro" id="IPR051786">
    <property type="entry name" value="ASN_synthetase/amidase"/>
</dbReference>
<dbReference type="GO" id="GO:0005829">
    <property type="term" value="C:cytosol"/>
    <property type="evidence" value="ECO:0007669"/>
    <property type="project" value="TreeGrafter"/>
</dbReference>
<evidence type="ECO:0000256" key="10">
    <source>
        <dbReference type="PIRSR" id="PIRSR001589-3"/>
    </source>
</evidence>
<evidence type="ECO:0000256" key="2">
    <source>
        <dbReference type="ARBA" id="ARBA00005752"/>
    </source>
</evidence>
<reference evidence="12 13" key="1">
    <citation type="submission" date="2017-03" db="EMBL/GenBank/DDBJ databases">
        <title>Genomic and clinical evidence uncovers the enterohepatic species Helicobacter valdiviensis as a potential human intestinal pathogen.</title>
        <authorList>
            <person name="Fresia P."/>
            <person name="Jara R."/>
            <person name="Sierra R."/>
            <person name="Ferres I."/>
            <person name="Greif G."/>
            <person name="Iraola G."/>
            <person name="Collado L."/>
        </authorList>
    </citation>
    <scope>NUCLEOTIDE SEQUENCE [LARGE SCALE GENOMIC DNA]</scope>
    <source>
        <strain evidence="12 13">WBE14</strain>
    </source>
</reference>
<keyword evidence="8" id="KW-0061">Asparagine biosynthesis</keyword>
<dbReference type="InterPro" id="IPR029055">
    <property type="entry name" value="Ntn_hydrolases_N"/>
</dbReference>
<dbReference type="SUPFAM" id="SSF52402">
    <property type="entry name" value="Adenine nucleotide alpha hydrolases-like"/>
    <property type="match status" value="1"/>
</dbReference>
<dbReference type="GO" id="GO:0005524">
    <property type="term" value="F:ATP binding"/>
    <property type="evidence" value="ECO:0007669"/>
    <property type="project" value="UniProtKB-KW"/>
</dbReference>
<dbReference type="OrthoDB" id="9763290at2"/>
<feature type="binding site" evidence="9">
    <location>
        <position position="97"/>
    </location>
    <ligand>
        <name>L-glutamine</name>
        <dbReference type="ChEBI" id="CHEBI:58359"/>
    </ligand>
</feature>
<evidence type="ECO:0000313" key="12">
    <source>
        <dbReference type="EMBL" id="PZT48646.1"/>
    </source>
</evidence>
<dbReference type="InterPro" id="IPR017932">
    <property type="entry name" value="GATase_2_dom"/>
</dbReference>
<evidence type="ECO:0000259" key="11">
    <source>
        <dbReference type="PROSITE" id="PS51278"/>
    </source>
</evidence>
<dbReference type="Gene3D" id="3.40.50.620">
    <property type="entry name" value="HUPs"/>
    <property type="match status" value="1"/>
</dbReference>
<evidence type="ECO:0000256" key="6">
    <source>
        <dbReference type="ARBA" id="ARBA00022962"/>
    </source>
</evidence>
<dbReference type="GO" id="GO:0006529">
    <property type="term" value="P:asparagine biosynthetic process"/>
    <property type="evidence" value="ECO:0007669"/>
    <property type="project" value="UniProtKB-KW"/>
</dbReference>
<keyword evidence="8" id="KW-0028">Amino-acid biosynthesis</keyword>
<dbReference type="RefSeq" id="WP_111229367.1">
    <property type="nucleotide sequence ID" value="NZ_NBIU01000005.1"/>
</dbReference>
<feature type="active site" description="For GATase activity" evidence="8">
    <location>
        <position position="2"/>
    </location>
</feature>
<evidence type="ECO:0000256" key="4">
    <source>
        <dbReference type="ARBA" id="ARBA00022741"/>
    </source>
</evidence>
<dbReference type="PIRSF" id="PIRSF001589">
    <property type="entry name" value="Asn_synthetase_glu-h"/>
    <property type="match status" value="1"/>
</dbReference>
<dbReference type="CDD" id="cd01991">
    <property type="entry name" value="Asn_synthase_B_C"/>
    <property type="match status" value="1"/>
</dbReference>
<dbReference type="EC" id="6.3.5.4" evidence="3"/>
<dbReference type="EMBL" id="NBIU01000005">
    <property type="protein sequence ID" value="PZT48646.1"/>
    <property type="molecule type" value="Genomic_DNA"/>
</dbReference>
<accession>A0A2W6NMH7</accession>
<feature type="binding site" evidence="9">
    <location>
        <position position="291"/>
    </location>
    <ligand>
        <name>ATP</name>
        <dbReference type="ChEBI" id="CHEBI:30616"/>
    </ligand>
</feature>
<evidence type="ECO:0000256" key="7">
    <source>
        <dbReference type="ARBA" id="ARBA00048741"/>
    </source>
</evidence>
<dbReference type="Gene3D" id="3.60.20.10">
    <property type="entry name" value="Glutamine Phosphoribosylpyrophosphate, subunit 1, domain 1"/>
    <property type="match status" value="1"/>
</dbReference>
<dbReference type="SUPFAM" id="SSF56235">
    <property type="entry name" value="N-terminal nucleophile aminohydrolases (Ntn hydrolases)"/>
    <property type="match status" value="1"/>
</dbReference>
<evidence type="ECO:0000256" key="8">
    <source>
        <dbReference type="PIRSR" id="PIRSR001589-1"/>
    </source>
</evidence>
<feature type="site" description="Important for beta-aspartyl-AMP intermediate formation" evidence="10">
    <location>
        <position position="366"/>
    </location>
</feature>
<comment type="pathway">
    <text evidence="1">Amino-acid biosynthesis; L-asparagine biosynthesis; L-asparagine from L-aspartate (L-Gln route): step 1/1.</text>
</comment>
<dbReference type="NCBIfam" id="TIGR01536">
    <property type="entry name" value="asn_synth_AEB"/>
    <property type="match status" value="1"/>
</dbReference>
<comment type="similarity">
    <text evidence="2">Belongs to the asparagine synthetase family.</text>
</comment>
<gene>
    <name evidence="12" type="ORF">B6S12_03145</name>
</gene>
<dbReference type="InterPro" id="IPR033738">
    <property type="entry name" value="AsnB_N"/>
</dbReference>
<dbReference type="PANTHER" id="PTHR43284">
    <property type="entry name" value="ASPARAGINE SYNTHETASE (GLUTAMINE-HYDROLYZING)"/>
    <property type="match status" value="1"/>
</dbReference>
<comment type="catalytic activity">
    <reaction evidence="7">
        <text>L-aspartate + L-glutamine + ATP + H2O = L-asparagine + L-glutamate + AMP + diphosphate + H(+)</text>
        <dbReference type="Rhea" id="RHEA:12228"/>
        <dbReference type="ChEBI" id="CHEBI:15377"/>
        <dbReference type="ChEBI" id="CHEBI:15378"/>
        <dbReference type="ChEBI" id="CHEBI:29985"/>
        <dbReference type="ChEBI" id="CHEBI:29991"/>
        <dbReference type="ChEBI" id="CHEBI:30616"/>
        <dbReference type="ChEBI" id="CHEBI:33019"/>
        <dbReference type="ChEBI" id="CHEBI:58048"/>
        <dbReference type="ChEBI" id="CHEBI:58359"/>
        <dbReference type="ChEBI" id="CHEBI:456215"/>
        <dbReference type="EC" id="6.3.5.4"/>
    </reaction>
</comment>
<evidence type="ECO:0000256" key="5">
    <source>
        <dbReference type="ARBA" id="ARBA00022840"/>
    </source>
</evidence>
<dbReference type="InterPro" id="IPR014729">
    <property type="entry name" value="Rossmann-like_a/b/a_fold"/>
</dbReference>
<dbReference type="Pfam" id="PF13537">
    <property type="entry name" value="GATase_7"/>
    <property type="match status" value="1"/>
</dbReference>
<protein>
    <recommendedName>
        <fullName evidence="3">asparagine synthase (glutamine-hydrolyzing)</fullName>
        <ecNumber evidence="3">6.3.5.4</ecNumber>
    </recommendedName>
</protein>
<dbReference type="PROSITE" id="PS51278">
    <property type="entry name" value="GATASE_TYPE_2"/>
    <property type="match status" value="1"/>
</dbReference>
<name>A0A2W6NMH7_9HELI</name>
<evidence type="ECO:0000313" key="13">
    <source>
        <dbReference type="Proteomes" id="UP000249746"/>
    </source>
</evidence>
<keyword evidence="4 9" id="KW-0547">Nucleotide-binding</keyword>
<dbReference type="InterPro" id="IPR001962">
    <property type="entry name" value="Asn_synthase"/>
</dbReference>
<proteinExistence type="inferred from homology"/>
<dbReference type="CDD" id="cd00712">
    <property type="entry name" value="AsnB"/>
    <property type="match status" value="1"/>
</dbReference>
<keyword evidence="6 8" id="KW-0315">Glutamine amidotransferase</keyword>
<dbReference type="Pfam" id="PF00733">
    <property type="entry name" value="Asn_synthase"/>
    <property type="match status" value="1"/>
</dbReference>
<dbReference type="Proteomes" id="UP000249746">
    <property type="component" value="Unassembled WGS sequence"/>
</dbReference>
<keyword evidence="5 9" id="KW-0067">ATP-binding</keyword>
<organism evidence="12 13">
    <name type="scientific">Helicobacter valdiviensis</name>
    <dbReference type="NCBI Taxonomy" id="1458358"/>
    <lineage>
        <taxon>Bacteria</taxon>
        <taxon>Pseudomonadati</taxon>
        <taxon>Campylobacterota</taxon>
        <taxon>Epsilonproteobacteria</taxon>
        <taxon>Campylobacterales</taxon>
        <taxon>Helicobacteraceae</taxon>
        <taxon>Helicobacter</taxon>
    </lineage>
</organism>
<dbReference type="InterPro" id="IPR006426">
    <property type="entry name" value="Asn_synth_AEB"/>
</dbReference>
<sequence>MCRIVGGFELKSNGLLDSIESMRDSMVAGGRDDCGLFIQNEVALAHRRLSIIDLSNHAHQPFVKDRYVLVFNGEIYNYKEVAQILQKDGIKCDVRSDTEVLLQSFMHFGVSCVDYFDGMFAFVVFDRVEEKLYLFRDRFGIKPLYYYFDSNCFLFSSELKGLFAYPSLQKNINKVALSYFLELGYIPAPYSILENAYKLENGHYLVVDIKQARQKSIKDSICKMEYYNLANFYNLEYDFDLKKFEKVLEKSIALRMVSDVNVGVCLSGGVDSSLVCAILKQAGYSFEAFSISFLESSFDEGIYAKSVADILGIKNHQFVCSINEAKELIYKLPSIYDEPFGDTSALPTLLLAQKIRQTHKVALSADGGDELGFGYERYFWANNRYKEHSKFRAFGFLLNILSPEISVLCLQKLGINIGVDKFLRIKNQLNAKDFLEHYLVEITHFRKEGLEANCLVPLNIDKSNMCDFFKQMSFFDMQNYLSEDILTKTDRASMSVGLEFREPLLGRELVEFMVSLKSSENLIVKNHKILGGKKIFKQYLERFLPKELIYRQKMGFGVPLESWIRGELSYLLEEIDSGYFNKNYIQALIFDFKNNKRVDFAKIWYLYIFSAWRKEWNI</sequence>
<dbReference type="PANTHER" id="PTHR43284:SF1">
    <property type="entry name" value="ASPARAGINE SYNTHETASE"/>
    <property type="match status" value="1"/>
</dbReference>
<evidence type="ECO:0000256" key="3">
    <source>
        <dbReference type="ARBA" id="ARBA00012737"/>
    </source>
</evidence>
<keyword evidence="13" id="KW-1185">Reference proteome</keyword>
<dbReference type="AlphaFoldDB" id="A0A2W6NMH7"/>